<dbReference type="InterPro" id="IPR008966">
    <property type="entry name" value="Adhesion_dom_sf"/>
</dbReference>
<dbReference type="EMBL" id="AAMKUI010000060">
    <property type="protein sequence ID" value="EDJ2123390.1"/>
    <property type="molecule type" value="Genomic_DNA"/>
</dbReference>
<dbReference type="AlphaFoldDB" id="A0A638QZU3"/>
<dbReference type="EMBL" id="AAMFGU010000031">
    <property type="protein sequence ID" value="EDG7674467.1"/>
    <property type="molecule type" value="Genomic_DNA"/>
</dbReference>
<comment type="similarity">
    <text evidence="2">Belongs to the fimbrial protein family.</text>
</comment>
<gene>
    <name evidence="6" type="ORF">ATM10_24730</name>
    <name evidence="7" type="ORF">B9761_23295</name>
    <name evidence="9" type="ORF">CEC57_24395</name>
    <name evidence="8" type="ORF">CFD05_23980</name>
</gene>
<name>A0A638QZU3_SALET</name>
<dbReference type="PANTHER" id="PTHR33420:SF3">
    <property type="entry name" value="FIMBRIAL SUBUNIT ELFA"/>
    <property type="match status" value="1"/>
</dbReference>
<evidence type="ECO:0000259" key="5">
    <source>
        <dbReference type="Pfam" id="PF00419"/>
    </source>
</evidence>
<sequence>MHLVKLIIFLFLIFRISPLSAEELVNSSNNINFSVEVIPSSCTVEWPGTVDFGHIELSQLNRGVSKEFYLTLKNCNTSSAQIEFSGDRIDYTSNIINNNDKNNNAASNIGIQIIDANNKEVNFSSGFNLDNLSQTQNNRIVFTARLIQHSGIATPGVIDTNINLLITYN</sequence>
<evidence type="ECO:0000313" key="8">
    <source>
        <dbReference type="EMBL" id="EDI6267184.1"/>
    </source>
</evidence>
<evidence type="ECO:0000256" key="1">
    <source>
        <dbReference type="ARBA" id="ARBA00004561"/>
    </source>
</evidence>
<comment type="subcellular location">
    <subcellularLocation>
        <location evidence="1">Fimbrium</location>
    </subcellularLocation>
</comment>
<dbReference type="RefSeq" id="WP_052943204.1">
    <property type="nucleotide sequence ID" value="NZ_CP130071.1"/>
</dbReference>
<organism evidence="8">
    <name type="scientific">Salmonella enterica subsp. enterica serovar Schwarzengrund</name>
    <dbReference type="NCBI Taxonomy" id="340190"/>
    <lineage>
        <taxon>Bacteria</taxon>
        <taxon>Pseudomonadati</taxon>
        <taxon>Pseudomonadota</taxon>
        <taxon>Gammaproteobacteria</taxon>
        <taxon>Enterobacterales</taxon>
        <taxon>Enterobacteriaceae</taxon>
        <taxon>Salmonella</taxon>
    </lineage>
</organism>
<proteinExistence type="inferred from homology"/>
<dbReference type="InterPro" id="IPR050263">
    <property type="entry name" value="Bact_Fimbrial_Adh_Pro"/>
</dbReference>
<keyword evidence="4" id="KW-0281">Fimbrium</keyword>
<reference evidence="8" key="1">
    <citation type="submission" date="2018-07" db="EMBL/GenBank/DDBJ databases">
        <authorList>
            <consortium name="GenomeTrakr network: Whole genome sequencing for foodborne pathogen traceback"/>
        </authorList>
    </citation>
    <scope>NUCLEOTIDE SEQUENCE</scope>
    <source>
        <strain evidence="6">FSIS1503455</strain>
        <strain evidence="7">FSIS1700706</strain>
        <strain evidence="9">FSIS1701370</strain>
        <strain evidence="8">FSIS1702104</strain>
    </source>
</reference>
<feature type="domain" description="Fimbrial-type adhesion" evidence="5">
    <location>
        <begin position="31"/>
        <end position="168"/>
    </location>
</feature>
<evidence type="ECO:0000313" key="9">
    <source>
        <dbReference type="EMBL" id="EDJ2123390.1"/>
    </source>
</evidence>
<dbReference type="GO" id="GO:0009289">
    <property type="term" value="C:pilus"/>
    <property type="evidence" value="ECO:0007669"/>
    <property type="project" value="UniProtKB-SubCell"/>
</dbReference>
<dbReference type="Pfam" id="PF00419">
    <property type="entry name" value="Fimbrial"/>
    <property type="match status" value="1"/>
</dbReference>
<dbReference type="PANTHER" id="PTHR33420">
    <property type="entry name" value="FIMBRIAL SUBUNIT ELFA-RELATED"/>
    <property type="match status" value="1"/>
</dbReference>
<accession>A0A638QZU3</accession>
<dbReference type="SUPFAM" id="SSF49401">
    <property type="entry name" value="Bacterial adhesins"/>
    <property type="match status" value="1"/>
</dbReference>
<evidence type="ECO:0000313" key="7">
    <source>
        <dbReference type="EMBL" id="EDG7674467.1"/>
    </source>
</evidence>
<dbReference type="GO" id="GO:0043709">
    <property type="term" value="P:cell adhesion involved in single-species biofilm formation"/>
    <property type="evidence" value="ECO:0007669"/>
    <property type="project" value="TreeGrafter"/>
</dbReference>
<dbReference type="EMBL" id="AAKZJA010000102">
    <property type="protein sequence ID" value="ECX1010440.1"/>
    <property type="molecule type" value="Genomic_DNA"/>
</dbReference>
<dbReference type="InterPro" id="IPR000259">
    <property type="entry name" value="Adhesion_dom_fimbrial"/>
</dbReference>
<keyword evidence="3" id="KW-0732">Signal</keyword>
<evidence type="ECO:0000256" key="4">
    <source>
        <dbReference type="ARBA" id="ARBA00023263"/>
    </source>
</evidence>
<dbReference type="EMBL" id="AAMLPG010000045">
    <property type="protein sequence ID" value="EDI6267184.1"/>
    <property type="molecule type" value="Genomic_DNA"/>
</dbReference>
<evidence type="ECO:0000313" key="6">
    <source>
        <dbReference type="EMBL" id="ECX1010440.1"/>
    </source>
</evidence>
<evidence type="ECO:0000256" key="3">
    <source>
        <dbReference type="ARBA" id="ARBA00022729"/>
    </source>
</evidence>
<protein>
    <submittedName>
        <fullName evidence="6 7">Fimbrial protein</fullName>
    </submittedName>
</protein>
<dbReference type="Gene3D" id="2.60.40.1090">
    <property type="entry name" value="Fimbrial-type adhesion domain"/>
    <property type="match status" value="1"/>
</dbReference>
<dbReference type="InterPro" id="IPR036937">
    <property type="entry name" value="Adhesion_dom_fimbrial_sf"/>
</dbReference>
<comment type="caution">
    <text evidence="8">The sequence shown here is derived from an EMBL/GenBank/DDBJ whole genome shotgun (WGS) entry which is preliminary data.</text>
</comment>
<evidence type="ECO:0000256" key="2">
    <source>
        <dbReference type="ARBA" id="ARBA00006671"/>
    </source>
</evidence>